<accession>A0A662Z8G8</accession>
<sequence>MEIKLERLLLKREEVASILGFSMSYLQRVRENTRLHFPEPVYFFEKSSIKTTPFWKLKDIQEWVDKYQGLENG</sequence>
<evidence type="ECO:0000313" key="2">
    <source>
        <dbReference type="Proteomes" id="UP000243374"/>
    </source>
</evidence>
<dbReference type="AlphaFoldDB" id="A0A662Z8G8"/>
<dbReference type="Proteomes" id="UP000243374">
    <property type="component" value="Unassembled WGS sequence"/>
</dbReference>
<name>A0A662Z8G8_9GAMM</name>
<proteinExistence type="predicted"/>
<dbReference type="EMBL" id="FOSF01000001">
    <property type="protein sequence ID" value="SFJ75077.1"/>
    <property type="molecule type" value="Genomic_DNA"/>
</dbReference>
<reference evidence="1 2" key="1">
    <citation type="submission" date="2016-10" db="EMBL/GenBank/DDBJ databases">
        <authorList>
            <person name="Varghese N."/>
            <person name="Submissions S."/>
        </authorList>
    </citation>
    <scope>NUCLEOTIDE SEQUENCE [LARGE SCALE GENOMIC DNA]</scope>
    <source>
        <strain evidence="1 2">22B</strain>
    </source>
</reference>
<gene>
    <name evidence="1" type="ORF">SAMN04487865_1001155</name>
</gene>
<organism evidence="1 2">
    <name type="scientific">Succinivibrio dextrinosolvens</name>
    <dbReference type="NCBI Taxonomy" id="83771"/>
    <lineage>
        <taxon>Bacteria</taxon>
        <taxon>Pseudomonadati</taxon>
        <taxon>Pseudomonadota</taxon>
        <taxon>Gammaproteobacteria</taxon>
        <taxon>Aeromonadales</taxon>
        <taxon>Succinivibrionaceae</taxon>
        <taxon>Succinivibrio</taxon>
    </lineage>
</organism>
<protein>
    <recommendedName>
        <fullName evidence="3">Transcriptional regulator, AlpA family</fullName>
    </recommendedName>
</protein>
<evidence type="ECO:0000313" key="1">
    <source>
        <dbReference type="EMBL" id="SFJ75077.1"/>
    </source>
</evidence>
<keyword evidence="2" id="KW-1185">Reference proteome</keyword>
<dbReference type="RefSeq" id="WP_074838051.1">
    <property type="nucleotide sequence ID" value="NZ_CP047056.1"/>
</dbReference>
<dbReference type="OrthoDB" id="1525365at2"/>
<evidence type="ECO:0008006" key="3">
    <source>
        <dbReference type="Google" id="ProtNLM"/>
    </source>
</evidence>